<gene>
    <name evidence="2" type="ORF">BJ983_004100</name>
</gene>
<comment type="caution">
    <text evidence="2">The sequence shown here is derived from an EMBL/GenBank/DDBJ whole genome shotgun (WGS) entry which is preliminary data.</text>
</comment>
<evidence type="ECO:0000313" key="2">
    <source>
        <dbReference type="EMBL" id="NYD37998.1"/>
    </source>
</evidence>
<feature type="region of interest" description="Disordered" evidence="1">
    <location>
        <begin position="58"/>
        <end position="164"/>
    </location>
</feature>
<name>A0A7Y9DYS0_9PSEU</name>
<evidence type="ECO:0008006" key="4">
    <source>
        <dbReference type="Google" id="ProtNLM"/>
    </source>
</evidence>
<evidence type="ECO:0000256" key="1">
    <source>
        <dbReference type="SAM" id="MobiDB-lite"/>
    </source>
</evidence>
<reference evidence="2 3" key="1">
    <citation type="submission" date="2020-07" db="EMBL/GenBank/DDBJ databases">
        <title>Sequencing the genomes of 1000 actinobacteria strains.</title>
        <authorList>
            <person name="Klenk H.-P."/>
        </authorList>
    </citation>
    <scope>NUCLEOTIDE SEQUENCE [LARGE SCALE GENOMIC DNA]</scope>
    <source>
        <strain evidence="2 3">DSM 45772</strain>
    </source>
</reference>
<keyword evidence="3" id="KW-1185">Reference proteome</keyword>
<dbReference type="EMBL" id="JACCBN010000001">
    <property type="protein sequence ID" value="NYD37998.1"/>
    <property type="molecule type" value="Genomic_DNA"/>
</dbReference>
<proteinExistence type="predicted"/>
<feature type="compositionally biased region" description="Pro residues" evidence="1">
    <location>
        <begin position="94"/>
        <end position="104"/>
    </location>
</feature>
<evidence type="ECO:0000313" key="3">
    <source>
        <dbReference type="Proteomes" id="UP000535890"/>
    </source>
</evidence>
<dbReference type="AlphaFoldDB" id="A0A7Y9DYS0"/>
<dbReference type="Proteomes" id="UP000535890">
    <property type="component" value="Unassembled WGS sequence"/>
</dbReference>
<accession>A0A7Y9DYS0</accession>
<protein>
    <recommendedName>
        <fullName evidence="4">Nuclease-like protein</fullName>
    </recommendedName>
</protein>
<dbReference type="RefSeq" id="WP_179795502.1">
    <property type="nucleotide sequence ID" value="NZ_BAABHP010000020.1"/>
</dbReference>
<organism evidence="2 3">
    <name type="scientific">Actinomycetospora corticicola</name>
    <dbReference type="NCBI Taxonomy" id="663602"/>
    <lineage>
        <taxon>Bacteria</taxon>
        <taxon>Bacillati</taxon>
        <taxon>Actinomycetota</taxon>
        <taxon>Actinomycetes</taxon>
        <taxon>Pseudonocardiales</taxon>
        <taxon>Pseudonocardiaceae</taxon>
        <taxon>Actinomycetospora</taxon>
    </lineage>
</organism>
<sequence length="371" mass="40226">MPARRNRLGRGDKVVVISPYGSRLGVYDLETGEVTDVPPAFRATFVAELDEWLAAHGLDPFPGFGENGATTRPPSRRQRMRDTLSFQRPRDTAAPPPPAAPRGPDPTRRREPAALEAGVPTPTGGWSADSADGYRFDAFDDGGPRAAGHPRPDRRPGDEWTDLARYTPDHGLARRAAAARRDGRREEDVALRRQADARLEVAQSLSRELAAPVSSRIGRVARWRMLHGIDLVIGREPVVLDHLVICPGGVFVLEDRPQPGSKVHASTDGLEVDGQHVDLARIRTIGEEVADRLAEAIALAAGFEEVLNPPTVTPVVVVVGATIVNHSRPRGVIVTRAGDLGRALRSRGDRLTAAAIEETYAVARRSDTWTS</sequence>